<gene>
    <name evidence="2" type="ORF">SAMN04490178_102109</name>
</gene>
<dbReference type="STRING" id="112903.SAMN04490178_102109"/>
<evidence type="ECO:0000259" key="1">
    <source>
        <dbReference type="Pfam" id="PF20613"/>
    </source>
</evidence>
<feature type="domain" description="HipA-like kinase" evidence="1">
    <location>
        <begin position="13"/>
        <end position="235"/>
    </location>
</feature>
<dbReference type="RefSeq" id="WP_091743825.1">
    <property type="nucleotide sequence ID" value="NZ_FODY01000002.1"/>
</dbReference>
<organism evidence="2 3">
    <name type="scientific">Propionispora vibrioides</name>
    <dbReference type="NCBI Taxonomy" id="112903"/>
    <lineage>
        <taxon>Bacteria</taxon>
        <taxon>Bacillati</taxon>
        <taxon>Bacillota</taxon>
        <taxon>Negativicutes</taxon>
        <taxon>Selenomonadales</taxon>
        <taxon>Sporomusaceae</taxon>
        <taxon>Propionispora</taxon>
    </lineage>
</organism>
<dbReference type="AlphaFoldDB" id="A0A1H8PWK0"/>
<evidence type="ECO:0000313" key="3">
    <source>
        <dbReference type="Proteomes" id="UP000198847"/>
    </source>
</evidence>
<name>A0A1H8PWK0_9FIRM</name>
<proteinExistence type="predicted"/>
<dbReference type="Proteomes" id="UP000198847">
    <property type="component" value="Unassembled WGS sequence"/>
</dbReference>
<protein>
    <recommendedName>
        <fullName evidence="1">HipA-like kinase domain-containing protein</fullName>
    </recommendedName>
</protein>
<dbReference type="InterPro" id="IPR046748">
    <property type="entry name" value="HipA_2"/>
</dbReference>
<dbReference type="EMBL" id="FODY01000002">
    <property type="protein sequence ID" value="SEO46382.1"/>
    <property type="molecule type" value="Genomic_DNA"/>
</dbReference>
<keyword evidence="3" id="KW-1185">Reference proteome</keyword>
<reference evidence="2 3" key="1">
    <citation type="submission" date="2016-10" db="EMBL/GenBank/DDBJ databases">
        <authorList>
            <person name="de Groot N.N."/>
        </authorList>
    </citation>
    <scope>NUCLEOTIDE SEQUENCE [LARGE SCALE GENOMIC DNA]</scope>
    <source>
        <strain evidence="2 3">DSM 13305</strain>
    </source>
</reference>
<accession>A0A1H8PWK0</accession>
<dbReference type="OrthoDB" id="1676460at2"/>
<evidence type="ECO:0000313" key="2">
    <source>
        <dbReference type="EMBL" id="SEO46382.1"/>
    </source>
</evidence>
<dbReference type="Pfam" id="PF20613">
    <property type="entry name" value="HipA_2"/>
    <property type="match status" value="1"/>
</dbReference>
<sequence length="263" mass="30335">MLLGAKYLGPVGLGVTAPQLFRADDNEVYVVKLQNNRLGVKVLVNEWLGAQLGQMLKLCFPPSDIIQLEEKIIRGNKLLRAAAVPAGLHFASRYIRKNRYVNRSNIKRALNTADMAGVILFDHMFHNFDRTWNRKNLLVCHDEVGYQLYAIDNSHLFNKGKWKAANLAELSDKITVNKHRAYGVLLKYYLRREHFSKYVALIQAIRPEEWQQMVDGIPQEWLPLPEERTSLLQFLYRRQELVEKIADSICALIPDVHRGAHPH</sequence>